<accession>A0A452XIU3</accession>
<evidence type="ECO:0000313" key="2">
    <source>
        <dbReference type="Proteomes" id="UP000015105"/>
    </source>
</evidence>
<evidence type="ECO:0000313" key="1">
    <source>
        <dbReference type="EnsemblPlants" id="AET1Gv20020600.8"/>
    </source>
</evidence>
<organism evidence="1 2">
    <name type="scientific">Aegilops tauschii subsp. strangulata</name>
    <name type="common">Goatgrass</name>
    <dbReference type="NCBI Taxonomy" id="200361"/>
    <lineage>
        <taxon>Eukaryota</taxon>
        <taxon>Viridiplantae</taxon>
        <taxon>Streptophyta</taxon>
        <taxon>Embryophyta</taxon>
        <taxon>Tracheophyta</taxon>
        <taxon>Spermatophyta</taxon>
        <taxon>Magnoliopsida</taxon>
        <taxon>Liliopsida</taxon>
        <taxon>Poales</taxon>
        <taxon>Poaceae</taxon>
        <taxon>BOP clade</taxon>
        <taxon>Pooideae</taxon>
        <taxon>Triticodae</taxon>
        <taxon>Triticeae</taxon>
        <taxon>Triticinae</taxon>
        <taxon>Aegilops</taxon>
    </lineage>
</organism>
<dbReference type="EnsemblPlants" id="AET1Gv20020600.8">
    <property type="protein sequence ID" value="AET1Gv20020600.8"/>
    <property type="gene ID" value="AET1Gv20020600"/>
</dbReference>
<reference evidence="1" key="5">
    <citation type="journal article" date="2021" name="G3 (Bethesda)">
        <title>Aegilops tauschii genome assembly Aet v5.0 features greater sequence contiguity and improved annotation.</title>
        <authorList>
            <person name="Wang L."/>
            <person name="Zhu T."/>
            <person name="Rodriguez J.C."/>
            <person name="Deal K.R."/>
            <person name="Dubcovsky J."/>
            <person name="McGuire P.E."/>
            <person name="Lux T."/>
            <person name="Spannagl M."/>
            <person name="Mayer K.F.X."/>
            <person name="Baldrich P."/>
            <person name="Meyers B.C."/>
            <person name="Huo N."/>
            <person name="Gu Y.Q."/>
            <person name="Zhou H."/>
            <person name="Devos K.M."/>
            <person name="Bennetzen J.L."/>
            <person name="Unver T."/>
            <person name="Budak H."/>
            <person name="Gulick P.J."/>
            <person name="Galiba G."/>
            <person name="Kalapos B."/>
            <person name="Nelson D.R."/>
            <person name="Li P."/>
            <person name="You F.M."/>
            <person name="Luo M.C."/>
            <person name="Dvorak J."/>
        </authorList>
    </citation>
    <scope>NUCLEOTIDE SEQUENCE [LARGE SCALE GENOMIC DNA]</scope>
    <source>
        <strain evidence="1">cv. AL8/78</strain>
    </source>
</reference>
<keyword evidence="2" id="KW-1185">Reference proteome</keyword>
<reference evidence="1" key="4">
    <citation type="submission" date="2019-03" db="UniProtKB">
        <authorList>
            <consortium name="EnsemblPlants"/>
        </authorList>
    </citation>
    <scope>IDENTIFICATION</scope>
</reference>
<reference evidence="2" key="2">
    <citation type="journal article" date="2017" name="Nat. Plants">
        <title>The Aegilops tauschii genome reveals multiple impacts of transposons.</title>
        <authorList>
            <person name="Zhao G."/>
            <person name="Zou C."/>
            <person name="Li K."/>
            <person name="Wang K."/>
            <person name="Li T."/>
            <person name="Gao L."/>
            <person name="Zhang X."/>
            <person name="Wang H."/>
            <person name="Yang Z."/>
            <person name="Liu X."/>
            <person name="Jiang W."/>
            <person name="Mao L."/>
            <person name="Kong X."/>
            <person name="Jiao Y."/>
            <person name="Jia J."/>
        </authorList>
    </citation>
    <scope>NUCLEOTIDE SEQUENCE [LARGE SCALE GENOMIC DNA]</scope>
    <source>
        <strain evidence="2">cv. AL8/78</strain>
    </source>
</reference>
<dbReference type="Gramene" id="AET1Gv20020600.8">
    <property type="protein sequence ID" value="AET1Gv20020600.8"/>
    <property type="gene ID" value="AET1Gv20020600"/>
</dbReference>
<dbReference type="Proteomes" id="UP000015105">
    <property type="component" value="Chromosome 1D"/>
</dbReference>
<sequence length="49" mass="5779">TDAVIHPIKYTTPALTAFKPKTWSEIPRLVRERRQATREAKKLRQSMQE</sequence>
<protein>
    <submittedName>
        <fullName evidence="1">Uncharacterized protein</fullName>
    </submittedName>
</protein>
<reference evidence="1" key="3">
    <citation type="journal article" date="2017" name="Nature">
        <title>Genome sequence of the progenitor of the wheat D genome Aegilops tauschii.</title>
        <authorList>
            <person name="Luo M.C."/>
            <person name="Gu Y.Q."/>
            <person name="Puiu D."/>
            <person name="Wang H."/>
            <person name="Twardziok S.O."/>
            <person name="Deal K.R."/>
            <person name="Huo N."/>
            <person name="Zhu T."/>
            <person name="Wang L."/>
            <person name="Wang Y."/>
            <person name="McGuire P.E."/>
            <person name="Liu S."/>
            <person name="Long H."/>
            <person name="Ramasamy R.K."/>
            <person name="Rodriguez J.C."/>
            <person name="Van S.L."/>
            <person name="Yuan L."/>
            <person name="Wang Z."/>
            <person name="Xia Z."/>
            <person name="Xiao L."/>
            <person name="Anderson O.D."/>
            <person name="Ouyang S."/>
            <person name="Liang Y."/>
            <person name="Zimin A.V."/>
            <person name="Pertea G."/>
            <person name="Qi P."/>
            <person name="Bennetzen J.L."/>
            <person name="Dai X."/>
            <person name="Dawson M.W."/>
            <person name="Muller H.G."/>
            <person name="Kugler K."/>
            <person name="Rivarola-Duarte L."/>
            <person name="Spannagl M."/>
            <person name="Mayer K.F.X."/>
            <person name="Lu F.H."/>
            <person name="Bevan M.W."/>
            <person name="Leroy P."/>
            <person name="Li P."/>
            <person name="You F.M."/>
            <person name="Sun Q."/>
            <person name="Liu Z."/>
            <person name="Lyons E."/>
            <person name="Wicker T."/>
            <person name="Salzberg S.L."/>
            <person name="Devos K.M."/>
            <person name="Dvorak J."/>
        </authorList>
    </citation>
    <scope>NUCLEOTIDE SEQUENCE [LARGE SCALE GENOMIC DNA]</scope>
    <source>
        <strain evidence="1">cv. AL8/78</strain>
    </source>
</reference>
<proteinExistence type="predicted"/>
<reference evidence="2" key="1">
    <citation type="journal article" date="2014" name="Science">
        <title>Ancient hybridizations among the ancestral genomes of bread wheat.</title>
        <authorList>
            <consortium name="International Wheat Genome Sequencing Consortium,"/>
            <person name="Marcussen T."/>
            <person name="Sandve S.R."/>
            <person name="Heier L."/>
            <person name="Spannagl M."/>
            <person name="Pfeifer M."/>
            <person name="Jakobsen K.S."/>
            <person name="Wulff B.B."/>
            <person name="Steuernagel B."/>
            <person name="Mayer K.F."/>
            <person name="Olsen O.A."/>
        </authorList>
    </citation>
    <scope>NUCLEOTIDE SEQUENCE [LARGE SCALE GENOMIC DNA]</scope>
    <source>
        <strain evidence="2">cv. AL8/78</strain>
    </source>
</reference>
<name>A0A452XIU3_AEGTS</name>
<dbReference type="AlphaFoldDB" id="A0A452XIU3"/>